<evidence type="ECO:0000259" key="10">
    <source>
        <dbReference type="PROSITE" id="PS50263"/>
    </source>
</evidence>
<evidence type="ECO:0000256" key="4">
    <source>
        <dbReference type="ARBA" id="ARBA00022679"/>
    </source>
</evidence>
<dbReference type="Proteomes" id="UP000008332">
    <property type="component" value="Chromosome"/>
</dbReference>
<organism evidence="11 12">
    <name type="scientific">Albidiferax ferrireducens (strain ATCC BAA-621 / DSM 15236 / T118)</name>
    <name type="common">Rhodoferax ferrireducens</name>
    <dbReference type="NCBI Taxonomy" id="338969"/>
    <lineage>
        <taxon>Bacteria</taxon>
        <taxon>Pseudomonadati</taxon>
        <taxon>Pseudomonadota</taxon>
        <taxon>Betaproteobacteria</taxon>
        <taxon>Burkholderiales</taxon>
        <taxon>Comamonadaceae</taxon>
        <taxon>Rhodoferax</taxon>
    </lineage>
</organism>
<dbReference type="InterPro" id="IPR003010">
    <property type="entry name" value="C-N_Hydrolase"/>
</dbReference>
<feature type="transmembrane region" description="Helical" evidence="9">
    <location>
        <begin position="207"/>
        <end position="228"/>
    </location>
</feature>
<dbReference type="AlphaFoldDB" id="Q21S56"/>
<dbReference type="PROSITE" id="PS50263">
    <property type="entry name" value="CN_HYDROLASE"/>
    <property type="match status" value="1"/>
</dbReference>
<dbReference type="eggNOG" id="COG0815">
    <property type="taxonomic scope" value="Bacteria"/>
</dbReference>
<evidence type="ECO:0000256" key="9">
    <source>
        <dbReference type="HAMAP-Rule" id="MF_01148"/>
    </source>
</evidence>
<gene>
    <name evidence="9" type="primary">lnt</name>
    <name evidence="11" type="ordered locus">Rfer_3697</name>
</gene>
<feature type="transmembrane region" description="Helical" evidence="9">
    <location>
        <begin position="21"/>
        <end position="42"/>
    </location>
</feature>
<comment type="similarity">
    <text evidence="2 9">Belongs to the CN hydrolase family. Apolipoprotein N-acyltransferase subfamily.</text>
</comment>
<dbReference type="CDD" id="cd07571">
    <property type="entry name" value="ALP_N-acyl_transferase"/>
    <property type="match status" value="1"/>
</dbReference>
<dbReference type="InterPro" id="IPR004563">
    <property type="entry name" value="Apolipo_AcylTrfase"/>
</dbReference>
<keyword evidence="9" id="KW-0997">Cell inner membrane</keyword>
<dbReference type="HAMAP" id="MF_01148">
    <property type="entry name" value="Lnt"/>
    <property type="match status" value="1"/>
</dbReference>
<dbReference type="NCBIfam" id="TIGR00546">
    <property type="entry name" value="lnt"/>
    <property type="match status" value="1"/>
</dbReference>
<comment type="function">
    <text evidence="9">Catalyzes the phospholipid dependent N-acylation of the N-terminal cysteine of apolipoprotein, the last step in lipoprotein maturation.</text>
</comment>
<keyword evidence="7 9" id="KW-0472">Membrane</keyword>
<keyword evidence="4 9" id="KW-0808">Transferase</keyword>
<dbReference type="GO" id="GO:0016410">
    <property type="term" value="F:N-acyltransferase activity"/>
    <property type="evidence" value="ECO:0007669"/>
    <property type="project" value="UniProtKB-UniRule"/>
</dbReference>
<dbReference type="Pfam" id="PF00795">
    <property type="entry name" value="CN_hydrolase"/>
    <property type="match status" value="1"/>
</dbReference>
<dbReference type="OrthoDB" id="9804277at2"/>
<dbReference type="UniPathway" id="UPA00666"/>
<feature type="domain" description="CN hydrolase" evidence="10">
    <location>
        <begin position="276"/>
        <end position="518"/>
    </location>
</feature>
<evidence type="ECO:0000256" key="1">
    <source>
        <dbReference type="ARBA" id="ARBA00004651"/>
    </source>
</evidence>
<dbReference type="EC" id="2.3.1.269" evidence="9"/>
<keyword evidence="6 9" id="KW-1133">Transmembrane helix</keyword>
<keyword evidence="11" id="KW-0449">Lipoprotein</keyword>
<protein>
    <recommendedName>
        <fullName evidence="9">Apolipoprotein N-acyltransferase</fullName>
        <shortName evidence="9">ALP N-acyltransferase</shortName>
        <ecNumber evidence="9">2.3.1.269</ecNumber>
    </recommendedName>
</protein>
<keyword evidence="5 9" id="KW-0812">Transmembrane</keyword>
<evidence type="ECO:0000256" key="6">
    <source>
        <dbReference type="ARBA" id="ARBA00022989"/>
    </source>
</evidence>
<comment type="catalytic activity">
    <reaction evidence="9">
        <text>N-terminal S-1,2-diacyl-sn-glyceryl-L-cysteinyl-[lipoprotein] + a glycerophospholipid = N-acyl-S-1,2-diacyl-sn-glyceryl-L-cysteinyl-[lipoprotein] + a 2-acyl-sn-glycero-3-phospholipid + H(+)</text>
        <dbReference type="Rhea" id="RHEA:48228"/>
        <dbReference type="Rhea" id="RHEA-COMP:14681"/>
        <dbReference type="Rhea" id="RHEA-COMP:14684"/>
        <dbReference type="ChEBI" id="CHEBI:15378"/>
        <dbReference type="ChEBI" id="CHEBI:136912"/>
        <dbReference type="ChEBI" id="CHEBI:140656"/>
        <dbReference type="ChEBI" id="CHEBI:140657"/>
        <dbReference type="ChEBI" id="CHEBI:140660"/>
        <dbReference type="EC" id="2.3.1.269"/>
    </reaction>
</comment>
<comment type="subcellular location">
    <subcellularLocation>
        <location evidence="9">Cell inner membrane</location>
        <topology evidence="9">Multi-pass membrane protein</topology>
    </subcellularLocation>
    <subcellularLocation>
        <location evidence="1">Cell membrane</location>
        <topology evidence="1">Multi-pass membrane protein</topology>
    </subcellularLocation>
</comment>
<feature type="transmembrane region" description="Helical" evidence="9">
    <location>
        <begin position="240"/>
        <end position="257"/>
    </location>
</feature>
<evidence type="ECO:0000256" key="2">
    <source>
        <dbReference type="ARBA" id="ARBA00010065"/>
    </source>
</evidence>
<proteinExistence type="inferred from homology"/>
<dbReference type="PANTHER" id="PTHR38686:SF1">
    <property type="entry name" value="APOLIPOPROTEIN N-ACYLTRANSFERASE"/>
    <property type="match status" value="1"/>
</dbReference>
<dbReference type="STRING" id="338969.Rfer_3697"/>
<evidence type="ECO:0000256" key="3">
    <source>
        <dbReference type="ARBA" id="ARBA00022475"/>
    </source>
</evidence>
<dbReference type="EMBL" id="CP000267">
    <property type="protein sequence ID" value="ABD71397.1"/>
    <property type="molecule type" value="Genomic_DNA"/>
</dbReference>
<feature type="transmembrane region" description="Helical" evidence="9">
    <location>
        <begin position="134"/>
        <end position="160"/>
    </location>
</feature>
<dbReference type="Gene3D" id="3.60.110.10">
    <property type="entry name" value="Carbon-nitrogen hydrolase"/>
    <property type="match status" value="1"/>
</dbReference>
<evidence type="ECO:0000313" key="11">
    <source>
        <dbReference type="EMBL" id="ABD71397.1"/>
    </source>
</evidence>
<keyword evidence="12" id="KW-1185">Reference proteome</keyword>
<feature type="transmembrane region" description="Helical" evidence="9">
    <location>
        <begin position="62"/>
        <end position="80"/>
    </location>
</feature>
<feature type="transmembrane region" description="Helical" evidence="9">
    <location>
        <begin position="167"/>
        <end position="187"/>
    </location>
</feature>
<name>Q21S56_ALBFT</name>
<feature type="transmembrane region" description="Helical" evidence="9">
    <location>
        <begin position="525"/>
        <end position="549"/>
    </location>
</feature>
<evidence type="ECO:0000256" key="5">
    <source>
        <dbReference type="ARBA" id="ARBA00022692"/>
    </source>
</evidence>
<dbReference type="GO" id="GO:0042158">
    <property type="term" value="P:lipoprotein biosynthetic process"/>
    <property type="evidence" value="ECO:0007669"/>
    <property type="project" value="UniProtKB-UniRule"/>
</dbReference>
<dbReference type="PANTHER" id="PTHR38686">
    <property type="entry name" value="APOLIPOPROTEIN N-ACYLTRANSFERASE"/>
    <property type="match status" value="1"/>
</dbReference>
<dbReference type="HOGENOM" id="CLU_019563_3_0_4"/>
<dbReference type="InterPro" id="IPR036526">
    <property type="entry name" value="C-N_Hydrolase_sf"/>
</dbReference>
<comment type="pathway">
    <text evidence="9">Protein modification; lipoprotein biosynthesis (N-acyl transfer).</text>
</comment>
<evidence type="ECO:0000256" key="8">
    <source>
        <dbReference type="ARBA" id="ARBA00023315"/>
    </source>
</evidence>
<feature type="transmembrane region" description="Helical" evidence="9">
    <location>
        <begin position="101"/>
        <end position="122"/>
    </location>
</feature>
<dbReference type="Pfam" id="PF20154">
    <property type="entry name" value="LNT_N"/>
    <property type="match status" value="1"/>
</dbReference>
<keyword evidence="8 9" id="KW-0012">Acyltransferase</keyword>
<evidence type="ECO:0000313" key="12">
    <source>
        <dbReference type="Proteomes" id="UP000008332"/>
    </source>
</evidence>
<dbReference type="KEGG" id="rfr:Rfer_3697"/>
<dbReference type="InterPro" id="IPR045378">
    <property type="entry name" value="LNT_N"/>
</dbReference>
<accession>Q21S56</accession>
<dbReference type="RefSeq" id="WP_011465960.1">
    <property type="nucleotide sequence ID" value="NC_007908.1"/>
</dbReference>
<sequence length="574" mass="62258">MNPPSEASRWSALQVTPAPAVTLWRVALAVLAGLGHAASLAWPWSWPELPFGLLGLRPGQPVWWLQLLALGVLAWLLESCRQAGQTSAASNTDSRGNWRLGALWAWLFCTAWLIGSFGWTFVAMHTYGGLPSLLAALAVLALAGLLALYYAAVCGLFVALAPVNRSFAAIVFAALWLLAELARGIWLTGFGWGAAGYGHVQGPLAGYAPWVGAYGLCALAAWLAMSMVQLVQPDQSWRQRAFTVVVVLGLLALPALQRMGDAGTSQSTGRLAVTLLQGNIPQNEKFEPGSGVPLALQWYGEQLTSSRTALVIAPETALPVLPQQLPPAYWGALQQRFATGQQAAIIGTPLGNEQDGYTNSVVGLKPGQSEPWRYDKHHLVPFGEFIPPLFKWFTAMMNIPLGDFNRGAPKQAPFEWQGQRLSPNICVEDLYGEELGLLFSDPAQAPTIFVNVSNLAWFGDGLAMDQHLQIARMRALEFARPFVLATNTGLTAIVDYRGRVTHTLARNTRGVLVGEVQGRSGVSAYGWWLARYGLWPLWLLALSLVLLGIRSNLRQRQSAVHRSCQAGQLASPVK</sequence>
<dbReference type="GO" id="GO:0005886">
    <property type="term" value="C:plasma membrane"/>
    <property type="evidence" value="ECO:0007669"/>
    <property type="project" value="UniProtKB-SubCell"/>
</dbReference>
<evidence type="ECO:0000256" key="7">
    <source>
        <dbReference type="ARBA" id="ARBA00023136"/>
    </source>
</evidence>
<dbReference type="SUPFAM" id="SSF56317">
    <property type="entry name" value="Carbon-nitrogen hydrolase"/>
    <property type="match status" value="1"/>
</dbReference>
<keyword evidence="3 9" id="KW-1003">Cell membrane</keyword>
<reference evidence="12" key="1">
    <citation type="submission" date="2006-02" db="EMBL/GenBank/DDBJ databases">
        <title>Complete sequence of chromosome of Rhodoferax ferrireducens DSM 15236.</title>
        <authorList>
            <person name="Copeland A."/>
            <person name="Lucas S."/>
            <person name="Lapidus A."/>
            <person name="Barry K."/>
            <person name="Detter J.C."/>
            <person name="Glavina del Rio T."/>
            <person name="Hammon N."/>
            <person name="Israni S."/>
            <person name="Pitluck S."/>
            <person name="Brettin T."/>
            <person name="Bruce D."/>
            <person name="Han C."/>
            <person name="Tapia R."/>
            <person name="Gilna P."/>
            <person name="Kiss H."/>
            <person name="Schmutz J."/>
            <person name="Larimer F."/>
            <person name="Land M."/>
            <person name="Kyrpides N."/>
            <person name="Ivanova N."/>
            <person name="Richardson P."/>
        </authorList>
    </citation>
    <scope>NUCLEOTIDE SEQUENCE [LARGE SCALE GENOMIC DNA]</scope>
    <source>
        <strain evidence="12">ATCC BAA-621 / DSM 15236 / T118</strain>
    </source>
</reference>